<dbReference type="HOGENOM" id="CLU_2385028_0_0_9"/>
<evidence type="ECO:0000313" key="3">
    <source>
        <dbReference type="Proteomes" id="UP000003438"/>
    </source>
</evidence>
<accession>D1PRN9</accession>
<protein>
    <submittedName>
        <fullName evidence="2">Uncharacterized protein</fullName>
    </submittedName>
</protein>
<dbReference type="AlphaFoldDB" id="D1PRN9"/>
<proteinExistence type="predicted"/>
<dbReference type="STRING" id="411471.SUBVAR_07124"/>
<organism evidence="2 3">
    <name type="scientific">Subdoligranulum variabile DSM 15176</name>
    <dbReference type="NCBI Taxonomy" id="411471"/>
    <lineage>
        <taxon>Bacteria</taxon>
        <taxon>Bacillati</taxon>
        <taxon>Bacillota</taxon>
        <taxon>Clostridia</taxon>
        <taxon>Eubacteriales</taxon>
        <taxon>Oscillospiraceae</taxon>
        <taxon>Subdoligranulum</taxon>
    </lineage>
</organism>
<feature type="region of interest" description="Disordered" evidence="1">
    <location>
        <begin position="1"/>
        <end position="27"/>
    </location>
</feature>
<dbReference type="Proteomes" id="UP000003438">
    <property type="component" value="Unassembled WGS sequence"/>
</dbReference>
<dbReference type="EMBL" id="ACBY02000064">
    <property type="protein sequence ID" value="EFB74656.1"/>
    <property type="molecule type" value="Genomic_DNA"/>
</dbReference>
<sequence length="94" mass="10454">MAAKFSGGVKTPPYSYRKTDAQGPGCRPQDVSHNFPVYLLGVSSVPSLQRRNKTFLLLLMSLRCAAKTYDKIHASGRSRGRMDKLCKFSTSWPS</sequence>
<gene>
    <name evidence="2" type="ORF">SUBVAR_07124</name>
</gene>
<reference evidence="2" key="1">
    <citation type="submission" date="2009-12" db="EMBL/GenBank/DDBJ databases">
        <authorList>
            <person name="Weinstock G."/>
            <person name="Sodergren E."/>
            <person name="Clifton S."/>
            <person name="Fulton L."/>
            <person name="Fulton B."/>
            <person name="Courtney L."/>
            <person name="Fronick C."/>
            <person name="Harrison M."/>
            <person name="Strong C."/>
            <person name="Farmer C."/>
            <person name="Delahaunty K."/>
            <person name="Markovic C."/>
            <person name="Hall O."/>
            <person name="Minx P."/>
            <person name="Tomlinson C."/>
            <person name="Mitreva M."/>
            <person name="Nelson J."/>
            <person name="Hou S."/>
            <person name="Wollam A."/>
            <person name="Pepin K.H."/>
            <person name="Johnson M."/>
            <person name="Bhonagiri V."/>
            <person name="Nash W.E."/>
            <person name="Warren W."/>
            <person name="Chinwalla A."/>
            <person name="Mardis E.R."/>
            <person name="Wilson R.K."/>
        </authorList>
    </citation>
    <scope>NUCLEOTIDE SEQUENCE [LARGE SCALE GENOMIC DNA]</scope>
    <source>
        <strain evidence="2">DSM 15176</strain>
    </source>
</reference>
<evidence type="ECO:0000256" key="1">
    <source>
        <dbReference type="SAM" id="MobiDB-lite"/>
    </source>
</evidence>
<name>D1PRN9_9FIRM</name>
<comment type="caution">
    <text evidence="2">The sequence shown here is derived from an EMBL/GenBank/DDBJ whole genome shotgun (WGS) entry which is preliminary data.</text>
</comment>
<evidence type="ECO:0000313" key="2">
    <source>
        <dbReference type="EMBL" id="EFB74656.1"/>
    </source>
</evidence>
<keyword evidence="3" id="KW-1185">Reference proteome</keyword>